<dbReference type="KEGG" id="marp:QYS47_07310"/>
<dbReference type="AlphaFoldDB" id="A0AA49GCJ1"/>
<organism evidence="2">
    <name type="scientific">Marivirga arenosa</name>
    <dbReference type="NCBI Taxonomy" id="3059076"/>
    <lineage>
        <taxon>Bacteria</taxon>
        <taxon>Pseudomonadati</taxon>
        <taxon>Bacteroidota</taxon>
        <taxon>Cytophagia</taxon>
        <taxon>Cytophagales</taxon>
        <taxon>Marivirgaceae</taxon>
        <taxon>Marivirga</taxon>
    </lineage>
</organism>
<evidence type="ECO:0000256" key="1">
    <source>
        <dbReference type="SAM" id="SignalP"/>
    </source>
</evidence>
<accession>A0AA49GCJ1</accession>
<proteinExistence type="predicted"/>
<dbReference type="EMBL" id="CP129968">
    <property type="protein sequence ID" value="WKK81970.1"/>
    <property type="molecule type" value="Genomic_DNA"/>
</dbReference>
<feature type="signal peptide" evidence="1">
    <location>
        <begin position="1"/>
        <end position="20"/>
    </location>
</feature>
<evidence type="ECO:0000313" key="2">
    <source>
        <dbReference type="EMBL" id="WKK81970.1"/>
    </source>
</evidence>
<gene>
    <name evidence="2" type="ORF">QYS47_07310</name>
</gene>
<reference evidence="2" key="1">
    <citation type="submission" date="2023-08" db="EMBL/GenBank/DDBJ databases">
        <title>Comparative genomics and taxonomic characterization of three novel marine species of genus Marivirga.</title>
        <authorList>
            <person name="Muhammad N."/>
            <person name="Kim S.-G."/>
        </authorList>
    </citation>
    <scope>NUCLEOTIDE SEQUENCE</scope>
    <source>
        <strain evidence="2">BKB1-2</strain>
    </source>
</reference>
<dbReference type="RefSeq" id="WP_302127519.1">
    <property type="nucleotide sequence ID" value="NZ_CP129968.2"/>
</dbReference>
<name>A0AA49GCJ1_9BACT</name>
<sequence length="132" mass="15555">MRWLLGLLFIILIGSSSSFAQVDYNNKSTEKIKREPELEPEHDRKERRLLSIYIKDTKNVLYGNPCMDKVTLRFGYEYVVMPKNASKFHSGLRRVMHNFGVKTALFFRNPFWKIISNKKAKECRQKTGDYMG</sequence>
<feature type="chain" id="PRO_5041345732" evidence="1">
    <location>
        <begin position="21"/>
        <end position="132"/>
    </location>
</feature>
<protein>
    <submittedName>
        <fullName evidence="2">Uncharacterized protein</fullName>
    </submittedName>
</protein>
<keyword evidence="1" id="KW-0732">Signal</keyword>
<dbReference type="Proteomes" id="UP001232019">
    <property type="component" value="Chromosome"/>
</dbReference>